<dbReference type="Gene3D" id="3.80.10.10">
    <property type="entry name" value="Ribonuclease Inhibitor"/>
    <property type="match status" value="1"/>
</dbReference>
<evidence type="ECO:0000256" key="1">
    <source>
        <dbReference type="SAM" id="Phobius"/>
    </source>
</evidence>
<proteinExistence type="predicted"/>
<accession>A0A9X2FG13</accession>
<reference evidence="2" key="1">
    <citation type="submission" date="2022-06" db="EMBL/GenBank/DDBJ databases">
        <title>Aeoliella straminimaris, a novel planctomycete from sediments.</title>
        <authorList>
            <person name="Vitorino I.R."/>
            <person name="Lage O.M."/>
        </authorList>
    </citation>
    <scope>NUCLEOTIDE SEQUENCE</scope>
    <source>
        <strain evidence="2">ICT_H6.2</strain>
    </source>
</reference>
<dbReference type="AlphaFoldDB" id="A0A9X2FG13"/>
<dbReference type="Proteomes" id="UP001155241">
    <property type="component" value="Unassembled WGS sequence"/>
</dbReference>
<feature type="transmembrane region" description="Helical" evidence="1">
    <location>
        <begin position="26"/>
        <end position="46"/>
    </location>
</feature>
<gene>
    <name evidence="2" type="ORF">NG895_17415</name>
</gene>
<keyword evidence="1" id="KW-0812">Transmembrane</keyword>
<sequence>MIWQNQTDVASAVEVPHLTGRQWRRFGLRTFLVMVTLLCVAIGTLATKARQQRRLVAAIDRVGGEVRYDWQPDPAEQLDRLQRQRRLQAMRAAGAAPMHADHPKGPAWLRGMVGDEYFQHVEEITLRSPRWSRLKGGKNGFLQQVANASNVETLIVLHSDFNDDDLRLICHMKGLRRLTINGADISDEGLPLLYGMKNLESLIVVGPRLTFEAVVELSTQLPECRVCGPIEGITLVEGEVQGNLSVFDTLW</sequence>
<keyword evidence="1" id="KW-0472">Membrane</keyword>
<name>A0A9X2FG13_9BACT</name>
<dbReference type="EMBL" id="JAMXLR010000061">
    <property type="protein sequence ID" value="MCO6045679.1"/>
    <property type="molecule type" value="Genomic_DNA"/>
</dbReference>
<keyword evidence="3" id="KW-1185">Reference proteome</keyword>
<comment type="caution">
    <text evidence="2">The sequence shown here is derived from an EMBL/GenBank/DDBJ whole genome shotgun (WGS) entry which is preliminary data.</text>
</comment>
<keyword evidence="1" id="KW-1133">Transmembrane helix</keyword>
<protein>
    <submittedName>
        <fullName evidence="2">Uncharacterized protein</fullName>
    </submittedName>
</protein>
<organism evidence="2 3">
    <name type="scientific">Aeoliella straminimaris</name>
    <dbReference type="NCBI Taxonomy" id="2954799"/>
    <lineage>
        <taxon>Bacteria</taxon>
        <taxon>Pseudomonadati</taxon>
        <taxon>Planctomycetota</taxon>
        <taxon>Planctomycetia</taxon>
        <taxon>Pirellulales</taxon>
        <taxon>Lacipirellulaceae</taxon>
        <taxon>Aeoliella</taxon>
    </lineage>
</organism>
<dbReference type="RefSeq" id="WP_252853792.1">
    <property type="nucleotide sequence ID" value="NZ_JAMXLR010000061.1"/>
</dbReference>
<dbReference type="InterPro" id="IPR032675">
    <property type="entry name" value="LRR_dom_sf"/>
</dbReference>
<dbReference type="SUPFAM" id="SSF52047">
    <property type="entry name" value="RNI-like"/>
    <property type="match status" value="1"/>
</dbReference>
<evidence type="ECO:0000313" key="2">
    <source>
        <dbReference type="EMBL" id="MCO6045679.1"/>
    </source>
</evidence>
<evidence type="ECO:0000313" key="3">
    <source>
        <dbReference type="Proteomes" id="UP001155241"/>
    </source>
</evidence>